<name>A0A4C1U2A7_EUMVA</name>
<comment type="caution">
    <text evidence="1">The sequence shown here is derived from an EMBL/GenBank/DDBJ whole genome shotgun (WGS) entry which is preliminary data.</text>
</comment>
<reference evidence="1 2" key="1">
    <citation type="journal article" date="2019" name="Commun. Biol.">
        <title>The bagworm genome reveals a unique fibroin gene that provides high tensile strength.</title>
        <authorList>
            <person name="Kono N."/>
            <person name="Nakamura H."/>
            <person name="Ohtoshi R."/>
            <person name="Tomita M."/>
            <person name="Numata K."/>
            <person name="Arakawa K."/>
        </authorList>
    </citation>
    <scope>NUCLEOTIDE SEQUENCE [LARGE SCALE GENOMIC DNA]</scope>
</reference>
<sequence length="149" mass="17160">MTECLVDSIESQCSHASSPHDILHIQRLEEKVWYKAFFEPKDDLPPIFLNKVQTLIESIKTRSLIEIQYFIGIYIELPTIAIFMKDASKRFFDITESHPNARLLSAASFEPLQPYYFIHKPRNILTDPPDAFTATVESILEVNDSNDKA</sequence>
<gene>
    <name evidence="1" type="ORF">EVAR_14691_1</name>
</gene>
<dbReference type="Proteomes" id="UP000299102">
    <property type="component" value="Unassembled WGS sequence"/>
</dbReference>
<dbReference type="EMBL" id="BGZK01000118">
    <property type="protein sequence ID" value="GBP20442.1"/>
    <property type="molecule type" value="Genomic_DNA"/>
</dbReference>
<proteinExistence type="predicted"/>
<evidence type="ECO:0000313" key="1">
    <source>
        <dbReference type="EMBL" id="GBP20442.1"/>
    </source>
</evidence>
<organism evidence="1 2">
    <name type="scientific">Eumeta variegata</name>
    <name type="common">Bagworm moth</name>
    <name type="synonym">Eumeta japonica</name>
    <dbReference type="NCBI Taxonomy" id="151549"/>
    <lineage>
        <taxon>Eukaryota</taxon>
        <taxon>Metazoa</taxon>
        <taxon>Ecdysozoa</taxon>
        <taxon>Arthropoda</taxon>
        <taxon>Hexapoda</taxon>
        <taxon>Insecta</taxon>
        <taxon>Pterygota</taxon>
        <taxon>Neoptera</taxon>
        <taxon>Endopterygota</taxon>
        <taxon>Lepidoptera</taxon>
        <taxon>Glossata</taxon>
        <taxon>Ditrysia</taxon>
        <taxon>Tineoidea</taxon>
        <taxon>Psychidae</taxon>
        <taxon>Oiketicinae</taxon>
        <taxon>Eumeta</taxon>
    </lineage>
</organism>
<evidence type="ECO:0000313" key="2">
    <source>
        <dbReference type="Proteomes" id="UP000299102"/>
    </source>
</evidence>
<keyword evidence="2" id="KW-1185">Reference proteome</keyword>
<protein>
    <submittedName>
        <fullName evidence="1">Uncharacterized protein</fullName>
    </submittedName>
</protein>
<accession>A0A4C1U2A7</accession>
<dbReference type="AlphaFoldDB" id="A0A4C1U2A7"/>